<dbReference type="PANTHER" id="PTHR40279:SF3">
    <property type="entry name" value="4-AMINOBENZOATE SYNTHASE"/>
    <property type="match status" value="1"/>
</dbReference>
<dbReference type="SUPFAM" id="SSF48613">
    <property type="entry name" value="Heme oxygenase-like"/>
    <property type="match status" value="1"/>
</dbReference>
<dbReference type="PANTHER" id="PTHR40279">
    <property type="entry name" value="PQQC-LIKE PROTEIN"/>
    <property type="match status" value="1"/>
</dbReference>
<evidence type="ECO:0008006" key="4">
    <source>
        <dbReference type="Google" id="ProtNLM"/>
    </source>
</evidence>
<comment type="caution">
    <text evidence="2">The sequence shown here is derived from an EMBL/GenBank/DDBJ whole genome shotgun (WGS) entry which is preliminary data.</text>
</comment>
<dbReference type="InterPro" id="IPR016084">
    <property type="entry name" value="Haem_Oase-like_multi-hlx"/>
</dbReference>
<reference evidence="3" key="1">
    <citation type="journal article" date="2019" name="Int. J. Syst. Evol. Microbiol.">
        <title>The Global Catalogue of Microorganisms (GCM) 10K type strain sequencing project: providing services to taxonomists for standard genome sequencing and annotation.</title>
        <authorList>
            <consortium name="The Broad Institute Genomics Platform"/>
            <consortium name="The Broad Institute Genome Sequencing Center for Infectious Disease"/>
            <person name="Wu L."/>
            <person name="Ma J."/>
        </authorList>
    </citation>
    <scope>NUCLEOTIDE SEQUENCE [LARGE SCALE GENOMIC DNA]</scope>
    <source>
        <strain evidence="3">JCM 4805</strain>
    </source>
</reference>
<evidence type="ECO:0000256" key="1">
    <source>
        <dbReference type="ARBA" id="ARBA00023002"/>
    </source>
</evidence>
<evidence type="ECO:0000313" key="2">
    <source>
        <dbReference type="EMBL" id="GAA0481460.1"/>
    </source>
</evidence>
<evidence type="ECO:0000313" key="3">
    <source>
        <dbReference type="Proteomes" id="UP001500909"/>
    </source>
</evidence>
<accession>A0ABP3KK78</accession>
<dbReference type="InterPro" id="IPR039068">
    <property type="entry name" value="PqqC-like"/>
</dbReference>
<sequence>MNAPPLQDMYWPPVRPFQGLAPELARFLSAPSDTQAELLARLRGDPEAHGRFLHEHLATLCSRSLGYRDGPATMTRDDDLEIALFAARTRLERELIDVWATPAPVPEPDSQEAAADYLDELAADNSGVSHPLFRYLATEATRPQIEYFVRCELIRNEVVDDEVALLVVGLQGRQKAVAAANLWDECGRGRLENFHTYWLRRQLGSAAGWEELARYRSAHPWFAKITSNLFTALLTRPSRTQAAYGCFFVFESWVEPHFTQLLEGMDRVGLRDEDTRLYFTAHTRIDPRHSQELSEGLRAQRPRLSPAEICQVLRGAHLAVDAGTRQYDHLLRHLVRWRTPQAG</sequence>
<dbReference type="Gene3D" id="1.20.910.10">
    <property type="entry name" value="Heme oxygenase-like"/>
    <property type="match status" value="1"/>
</dbReference>
<dbReference type="Proteomes" id="UP001500909">
    <property type="component" value="Unassembled WGS sequence"/>
</dbReference>
<keyword evidence="3" id="KW-1185">Reference proteome</keyword>
<dbReference type="RefSeq" id="WP_346097722.1">
    <property type="nucleotide sequence ID" value="NZ_BAAABY010000037.1"/>
</dbReference>
<organism evidence="2 3">
    <name type="scientific">Streptomyces olivaceiscleroticus</name>
    <dbReference type="NCBI Taxonomy" id="68245"/>
    <lineage>
        <taxon>Bacteria</taxon>
        <taxon>Bacillati</taxon>
        <taxon>Actinomycetota</taxon>
        <taxon>Actinomycetes</taxon>
        <taxon>Kitasatosporales</taxon>
        <taxon>Streptomycetaceae</taxon>
        <taxon>Streptomyces</taxon>
    </lineage>
</organism>
<name>A0ABP3KK78_9ACTN</name>
<dbReference type="Pfam" id="PF14518">
    <property type="entry name" value="Haem_oxygenas_2"/>
    <property type="match status" value="1"/>
</dbReference>
<gene>
    <name evidence="2" type="ORF">GCM10010361_52800</name>
</gene>
<protein>
    <recommendedName>
        <fullName evidence="4">Iron-containing redox enzyme family protein</fullName>
    </recommendedName>
</protein>
<dbReference type="SMART" id="SM01236">
    <property type="entry name" value="Haem_oxygenase_2"/>
    <property type="match status" value="1"/>
</dbReference>
<proteinExistence type="predicted"/>
<keyword evidence="1" id="KW-0560">Oxidoreductase</keyword>
<dbReference type="EMBL" id="BAAABY010000037">
    <property type="protein sequence ID" value="GAA0481460.1"/>
    <property type="molecule type" value="Genomic_DNA"/>
</dbReference>